<feature type="region of interest" description="Disordered" evidence="1">
    <location>
        <begin position="41"/>
        <end position="61"/>
    </location>
</feature>
<protein>
    <submittedName>
        <fullName evidence="2">Uncharacterized protein</fullName>
    </submittedName>
</protein>
<dbReference type="KEGG" id="amuc:Pan181_19620"/>
<dbReference type="Pfam" id="PF20583">
    <property type="entry name" value="DUF6786"/>
    <property type="match status" value="1"/>
</dbReference>
<evidence type="ECO:0000313" key="3">
    <source>
        <dbReference type="Proteomes" id="UP000315750"/>
    </source>
</evidence>
<reference evidence="2 3" key="1">
    <citation type="submission" date="2019-02" db="EMBL/GenBank/DDBJ databases">
        <title>Deep-cultivation of Planctomycetes and their phenomic and genomic characterization uncovers novel biology.</title>
        <authorList>
            <person name="Wiegand S."/>
            <person name="Jogler M."/>
            <person name="Boedeker C."/>
            <person name="Pinto D."/>
            <person name="Vollmers J."/>
            <person name="Rivas-Marin E."/>
            <person name="Kohn T."/>
            <person name="Peeters S.H."/>
            <person name="Heuer A."/>
            <person name="Rast P."/>
            <person name="Oberbeckmann S."/>
            <person name="Bunk B."/>
            <person name="Jeske O."/>
            <person name="Meyerdierks A."/>
            <person name="Storesund J.E."/>
            <person name="Kallscheuer N."/>
            <person name="Luecker S."/>
            <person name="Lage O.M."/>
            <person name="Pohl T."/>
            <person name="Merkel B.J."/>
            <person name="Hornburger P."/>
            <person name="Mueller R.-W."/>
            <person name="Bruemmer F."/>
            <person name="Labrenz M."/>
            <person name="Spormann A.M."/>
            <person name="Op den Camp H."/>
            <person name="Overmann J."/>
            <person name="Amann R."/>
            <person name="Jetten M.S.M."/>
            <person name="Mascher T."/>
            <person name="Medema M.H."/>
            <person name="Devos D.P."/>
            <person name="Kaster A.-K."/>
            <person name="Ovreas L."/>
            <person name="Rohde M."/>
            <person name="Galperin M.Y."/>
            <person name="Jogler C."/>
        </authorList>
    </citation>
    <scope>NUCLEOTIDE SEQUENCE [LARGE SCALE GENOMIC DNA]</scope>
    <source>
        <strain evidence="2 3">Pan181</strain>
    </source>
</reference>
<proteinExistence type="predicted"/>
<accession>A0A518AM16</accession>
<dbReference type="RefSeq" id="WP_145246580.1">
    <property type="nucleotide sequence ID" value="NZ_CP036278.1"/>
</dbReference>
<gene>
    <name evidence="2" type="ORF">Pan181_19620</name>
</gene>
<keyword evidence="3" id="KW-1185">Reference proteome</keyword>
<evidence type="ECO:0000256" key="1">
    <source>
        <dbReference type="SAM" id="MobiDB-lite"/>
    </source>
</evidence>
<dbReference type="InterPro" id="IPR046713">
    <property type="entry name" value="DUF6786"/>
</dbReference>
<evidence type="ECO:0000313" key="2">
    <source>
        <dbReference type="EMBL" id="QDU55767.1"/>
    </source>
</evidence>
<sequence>MRRSKLRLQASRKDQRALQNCLHLWLAALFVMTMAGCNESVESTDGPAESSAAIEESDEMQQDKNFGRDVEFLNEYVKTIVLRSDDGQSLVAVVPDYQGRVMTSSATGAEGTSFGWINYKHIESREVAKHINVYGGEERFWLGPEGGQFSIFFAPGAKFDLSDWQTPASIDTEPFEVVSQDDSQASFTREATLQNYSGSQFKLRIDRQVELVAPSAAQESLEIDAEGLQLVGYRTTNSVTNTGDNPWTKESGMLSIWLLGMYKPGLETTIVVPYEQGSDEQLGPIVNDAYFGKVPAERLEATDGVIFMSGDGKYRSKIGLSPQRAKQVCGSYDAKRQVLTIVKYNMPAGVADYVNSMWELQESPFAGDTVNAYNDGPPEPGAEPLGPFYELETSSPALALSPSETGTHISETYHLQGDAASLDRVAQQVFGVGLQSIRSALQ</sequence>
<dbReference type="EMBL" id="CP036278">
    <property type="protein sequence ID" value="QDU55767.1"/>
    <property type="molecule type" value="Genomic_DNA"/>
</dbReference>
<dbReference type="OrthoDB" id="5696129at2"/>
<name>A0A518AM16_9BACT</name>
<organism evidence="2 3">
    <name type="scientific">Aeoliella mucimassa</name>
    <dbReference type="NCBI Taxonomy" id="2527972"/>
    <lineage>
        <taxon>Bacteria</taxon>
        <taxon>Pseudomonadati</taxon>
        <taxon>Planctomycetota</taxon>
        <taxon>Planctomycetia</taxon>
        <taxon>Pirellulales</taxon>
        <taxon>Lacipirellulaceae</taxon>
        <taxon>Aeoliella</taxon>
    </lineage>
</organism>
<dbReference type="AlphaFoldDB" id="A0A518AM16"/>
<dbReference type="Proteomes" id="UP000315750">
    <property type="component" value="Chromosome"/>
</dbReference>